<dbReference type="Proteomes" id="UP001194746">
    <property type="component" value="Unassembled WGS sequence"/>
</dbReference>
<feature type="domain" description="DUF7136" evidence="2">
    <location>
        <begin position="34"/>
        <end position="246"/>
    </location>
</feature>
<keyword evidence="4" id="KW-1185">Reference proteome</keyword>
<evidence type="ECO:0000256" key="1">
    <source>
        <dbReference type="SAM" id="SignalP"/>
    </source>
</evidence>
<dbReference type="InterPro" id="IPR055560">
    <property type="entry name" value="DUF7136"/>
</dbReference>
<gene>
    <name evidence="3" type="ORF">FE257_005829</name>
</gene>
<proteinExistence type="predicted"/>
<name>A0AAD4CPS6_ASPNN</name>
<dbReference type="Pfam" id="PF23584">
    <property type="entry name" value="DUF7136"/>
    <property type="match status" value="1"/>
</dbReference>
<reference evidence="3" key="1">
    <citation type="journal article" date="2019" name="Beilstein J. Org. Chem.">
        <title>Nanangenines: drimane sesquiterpenoids as the dominant metabolite cohort of a novel Australian fungus, Aspergillus nanangensis.</title>
        <authorList>
            <person name="Lacey H.J."/>
            <person name="Gilchrist C.L.M."/>
            <person name="Crombie A."/>
            <person name="Kalaitzis J.A."/>
            <person name="Vuong D."/>
            <person name="Rutledge P.J."/>
            <person name="Turner P."/>
            <person name="Pitt J.I."/>
            <person name="Lacey E."/>
            <person name="Chooi Y.H."/>
            <person name="Piggott A.M."/>
        </authorList>
    </citation>
    <scope>NUCLEOTIDE SEQUENCE</scope>
    <source>
        <strain evidence="3">MST-FP2251</strain>
    </source>
</reference>
<evidence type="ECO:0000259" key="2">
    <source>
        <dbReference type="Pfam" id="PF23584"/>
    </source>
</evidence>
<comment type="caution">
    <text evidence="3">The sequence shown here is derived from an EMBL/GenBank/DDBJ whole genome shotgun (WGS) entry which is preliminary data.</text>
</comment>
<accession>A0AAD4CPS6</accession>
<reference evidence="3" key="2">
    <citation type="submission" date="2020-02" db="EMBL/GenBank/DDBJ databases">
        <authorList>
            <person name="Gilchrist C.L.M."/>
            <person name="Chooi Y.-H."/>
        </authorList>
    </citation>
    <scope>NUCLEOTIDE SEQUENCE</scope>
    <source>
        <strain evidence="3">MST-FP2251</strain>
    </source>
</reference>
<sequence>MGTPSATITPDAKMGFSRNLLVFTLLSGLALGDSQTAEVDLLFPRRDEIFAPAPIVPIVFAIQNPRLLATLNPTLSYGIEGVSNPNGRNTTGGLYHLNEEKDFTNSSDPYLLKLMTPLLDIEGNFTFVWHLSLVKCASDSGTDGIAYEPMSLRAPFQFSLRHNASAPDMVIADYTDKKLCNRSKALAVSVSETQDLPSTKASEWRVPSCAVDPEWTTPSPCNVQIDASKAANISADLTAAACRWPTFTDPICPTPSPSSKGAAKMPQSLMTKAGVLAVGTLLAYSLAWH</sequence>
<protein>
    <recommendedName>
        <fullName evidence="2">DUF7136 domain-containing protein</fullName>
    </recommendedName>
</protein>
<keyword evidence="1" id="KW-0732">Signal</keyword>
<evidence type="ECO:0000313" key="4">
    <source>
        <dbReference type="Proteomes" id="UP001194746"/>
    </source>
</evidence>
<organism evidence="3 4">
    <name type="scientific">Aspergillus nanangensis</name>
    <dbReference type="NCBI Taxonomy" id="2582783"/>
    <lineage>
        <taxon>Eukaryota</taxon>
        <taxon>Fungi</taxon>
        <taxon>Dikarya</taxon>
        <taxon>Ascomycota</taxon>
        <taxon>Pezizomycotina</taxon>
        <taxon>Eurotiomycetes</taxon>
        <taxon>Eurotiomycetidae</taxon>
        <taxon>Eurotiales</taxon>
        <taxon>Aspergillaceae</taxon>
        <taxon>Aspergillus</taxon>
        <taxon>Aspergillus subgen. Circumdati</taxon>
    </lineage>
</organism>
<feature type="chain" id="PRO_5041969902" description="DUF7136 domain-containing protein" evidence="1">
    <location>
        <begin position="33"/>
        <end position="289"/>
    </location>
</feature>
<evidence type="ECO:0000313" key="3">
    <source>
        <dbReference type="EMBL" id="KAF9890424.1"/>
    </source>
</evidence>
<dbReference type="AlphaFoldDB" id="A0AAD4CPS6"/>
<dbReference type="EMBL" id="VCAU01000026">
    <property type="protein sequence ID" value="KAF9890424.1"/>
    <property type="molecule type" value="Genomic_DNA"/>
</dbReference>
<feature type="signal peptide" evidence="1">
    <location>
        <begin position="1"/>
        <end position="32"/>
    </location>
</feature>